<dbReference type="Pfam" id="PF00391">
    <property type="entry name" value="PEP-utilizers"/>
    <property type="match status" value="1"/>
</dbReference>
<keyword evidence="21" id="KW-0670">Pyruvate</keyword>
<comment type="similarity">
    <text evidence="5">Belongs to the PEP-utilizing enzyme family.</text>
</comment>
<organism evidence="21 22">
    <name type="scientific">Candidatus Accumulibacter phosphatis</name>
    <dbReference type="NCBI Taxonomy" id="327160"/>
    <lineage>
        <taxon>Bacteria</taxon>
        <taxon>Pseudomonadati</taxon>
        <taxon>Pseudomonadota</taxon>
        <taxon>Betaproteobacteria</taxon>
        <taxon>Candidatus Accumulibacter</taxon>
    </lineage>
</organism>
<gene>
    <name evidence="21" type="primary">ptsI_3</name>
    <name evidence="21" type="ORF">AW09_004425</name>
</gene>
<dbReference type="GO" id="GO:0008965">
    <property type="term" value="F:phosphoenolpyruvate-protein phosphotransferase activity"/>
    <property type="evidence" value="ECO:0007669"/>
    <property type="project" value="UniProtKB-EC"/>
</dbReference>
<evidence type="ECO:0000256" key="17">
    <source>
        <dbReference type="SAM" id="Coils"/>
    </source>
</evidence>
<proteinExistence type="inferred from homology"/>
<evidence type="ECO:0000256" key="3">
    <source>
        <dbReference type="ARBA" id="ARBA00002728"/>
    </source>
</evidence>
<evidence type="ECO:0000256" key="2">
    <source>
        <dbReference type="ARBA" id="ARBA00001946"/>
    </source>
</evidence>
<dbReference type="InterPro" id="IPR008731">
    <property type="entry name" value="PTS_EIN"/>
</dbReference>
<dbReference type="GO" id="GO:0009401">
    <property type="term" value="P:phosphoenolpyruvate-dependent sugar phosphotransferase system"/>
    <property type="evidence" value="ECO:0007669"/>
    <property type="project" value="UniProtKB-KW"/>
</dbReference>
<evidence type="ECO:0000256" key="7">
    <source>
        <dbReference type="ARBA" id="ARBA00016544"/>
    </source>
</evidence>
<evidence type="ECO:0000256" key="12">
    <source>
        <dbReference type="ARBA" id="ARBA00022683"/>
    </source>
</evidence>
<comment type="catalytic activity">
    <reaction evidence="1">
        <text>L-histidyl-[protein] + phosphoenolpyruvate = N(pros)-phospho-L-histidyl-[protein] + pyruvate</text>
        <dbReference type="Rhea" id="RHEA:23880"/>
        <dbReference type="Rhea" id="RHEA-COMP:9745"/>
        <dbReference type="Rhea" id="RHEA-COMP:9746"/>
        <dbReference type="ChEBI" id="CHEBI:15361"/>
        <dbReference type="ChEBI" id="CHEBI:29979"/>
        <dbReference type="ChEBI" id="CHEBI:58702"/>
        <dbReference type="ChEBI" id="CHEBI:64837"/>
        <dbReference type="EC" id="2.7.3.9"/>
    </reaction>
</comment>
<evidence type="ECO:0000256" key="9">
    <source>
        <dbReference type="ARBA" id="ARBA00022490"/>
    </source>
</evidence>
<evidence type="ECO:0000313" key="21">
    <source>
        <dbReference type="EMBL" id="KFB70493.1"/>
    </source>
</evidence>
<dbReference type="SUPFAM" id="SSF51621">
    <property type="entry name" value="Phosphoenolpyruvate/pyruvate domain"/>
    <property type="match status" value="1"/>
</dbReference>
<feature type="domain" description="PEP-utilising enzyme C-terminal" evidence="19">
    <location>
        <begin position="402"/>
        <end position="682"/>
    </location>
</feature>
<dbReference type="PANTHER" id="PTHR46244">
    <property type="entry name" value="PHOSPHOENOLPYRUVATE-PROTEIN PHOSPHOTRANSFERASE"/>
    <property type="match status" value="1"/>
</dbReference>
<dbReference type="Proteomes" id="UP000020077">
    <property type="component" value="Unassembled WGS sequence"/>
</dbReference>
<feature type="coiled-coil region" evidence="17">
    <location>
        <begin position="177"/>
        <end position="215"/>
    </location>
</feature>
<dbReference type="EC" id="2.7.3.9" evidence="6"/>
<evidence type="ECO:0000256" key="13">
    <source>
        <dbReference type="ARBA" id="ARBA00022723"/>
    </source>
</evidence>
<dbReference type="AlphaFoldDB" id="A0A084Y6Z9"/>
<sequence length="718" mass="78714">MNRRMPRALRCLDRIQKRYARLSSLLLAALVLWIDIVTGTEIQFPLIYVLPVGLAAWRSQRYLAYGLAMTLPVLRIGLEFPWGTDASLVIADINAVIEIAAMLLYAYLVGEATARTRGLTKTATAREREVSQLRAFARMTSATLQGRGISPGMADGVAWIYLPSEGESTFEQQPITQDDVEAEIDRLDSALAAAIRELENRQQHLIGDMAAAESALLDVHLAMLNDTEFWKVCKQRVRADLIQVEQAVAEEVREMAESLDGSTQDAIRERSADIRDIGRRVLRNLGVSGEPPANHLASLPPCTILVVTELLPSDIFQLDRVNLVALVTERNSAASHVAILARTRNIPAISDIKDATALLATGDHLLVDAEAGTVTVAPSRIQSELFAERRSQHATHESAAAADPEQEPTTRDGIRIGLYANISRPDEAHLVSEYRLDGVGLFRSEFLFLDVAEPPTLDEQLAAYSAVAATLDPSVVVIRTMDFGGDKIPQFKRTESDFVFRTGGRGLALSLAEKTLFRTQLQAILRAARLGDVRIMFPMVTGVADLREARHRVAELIEVEQLARRVAIGAMIETPAAVIYIREIVKMVDFVSIGTNDLAHFILATDRQSQESPGALAFLHPSVLRATDHVVRTALNQGIDLSVCGEAAGIPAAVCLLVGMGVRNFSMNPFQASGIRRFLRQMTLEQMETVARDALAVTTLEEVQQITETALRETPGLN</sequence>
<evidence type="ECO:0000256" key="16">
    <source>
        <dbReference type="ARBA" id="ARBA00033235"/>
    </source>
</evidence>
<dbReference type="InterPro" id="IPR006318">
    <property type="entry name" value="PTS_EI-like"/>
</dbReference>
<dbReference type="PANTHER" id="PTHR46244:SF3">
    <property type="entry name" value="PHOSPHOENOLPYRUVATE-PROTEIN PHOSPHOTRANSFERASE"/>
    <property type="match status" value="1"/>
</dbReference>
<comment type="subcellular location">
    <subcellularLocation>
        <location evidence="4">Cytoplasm</location>
    </subcellularLocation>
</comment>
<keyword evidence="15" id="KW-0460">Magnesium</keyword>
<evidence type="ECO:0000256" key="8">
    <source>
        <dbReference type="ARBA" id="ARBA00022448"/>
    </source>
</evidence>
<keyword evidence="9" id="KW-0963">Cytoplasm</keyword>
<dbReference type="InterPro" id="IPR040442">
    <property type="entry name" value="Pyrv_kinase-like_dom_sf"/>
</dbReference>
<comment type="caution">
    <text evidence="21">The sequence shown here is derived from an EMBL/GenBank/DDBJ whole genome shotgun (WGS) entry which is preliminary data.</text>
</comment>
<dbReference type="GO" id="GO:0016301">
    <property type="term" value="F:kinase activity"/>
    <property type="evidence" value="ECO:0007669"/>
    <property type="project" value="UniProtKB-KW"/>
</dbReference>
<dbReference type="InterPro" id="IPR036637">
    <property type="entry name" value="Phosphohistidine_dom_sf"/>
</dbReference>
<keyword evidence="13" id="KW-0479">Metal-binding</keyword>
<evidence type="ECO:0000256" key="11">
    <source>
        <dbReference type="ARBA" id="ARBA00022679"/>
    </source>
</evidence>
<dbReference type="GO" id="GO:0046872">
    <property type="term" value="F:metal ion binding"/>
    <property type="evidence" value="ECO:0007669"/>
    <property type="project" value="UniProtKB-KW"/>
</dbReference>
<evidence type="ECO:0000256" key="15">
    <source>
        <dbReference type="ARBA" id="ARBA00022842"/>
    </source>
</evidence>
<keyword evidence="11 21" id="KW-0808">Transferase</keyword>
<feature type="domain" description="PEP-utilising enzyme mobile" evidence="18">
    <location>
        <begin position="300"/>
        <end position="372"/>
    </location>
</feature>
<dbReference type="NCBIfam" id="TIGR01417">
    <property type="entry name" value="PTS_I_fam"/>
    <property type="match status" value="1"/>
</dbReference>
<keyword evidence="12" id="KW-0598">Phosphotransferase system</keyword>
<dbReference type="InterPro" id="IPR000121">
    <property type="entry name" value="PEP_util_C"/>
</dbReference>
<dbReference type="SUPFAM" id="SSF47831">
    <property type="entry name" value="Enzyme I of the PEP:sugar phosphotransferase system HPr-binding (sub)domain"/>
    <property type="match status" value="1"/>
</dbReference>
<reference evidence="21 22" key="1">
    <citation type="submission" date="2014-02" db="EMBL/GenBank/DDBJ databases">
        <title>Expanding our view of genomic diversity in Candidatus Accumulibacter clades.</title>
        <authorList>
            <person name="Skennerton C.T."/>
            <person name="Barr J.J."/>
            <person name="Slater F.R."/>
            <person name="Bond P.L."/>
            <person name="Tyson G.W."/>
        </authorList>
    </citation>
    <scope>NUCLEOTIDE SEQUENCE [LARGE SCALE GENOMIC DNA]</scope>
    <source>
        <strain evidence="22">BA-91</strain>
    </source>
</reference>
<dbReference type="Gene3D" id="1.10.274.10">
    <property type="entry name" value="PtsI, HPr-binding domain"/>
    <property type="match status" value="1"/>
</dbReference>
<dbReference type="InterPro" id="IPR036618">
    <property type="entry name" value="PtsI_HPr-bd_sf"/>
</dbReference>
<dbReference type="InterPro" id="IPR050499">
    <property type="entry name" value="PEP-utilizing_PTS_enzyme"/>
</dbReference>
<dbReference type="InterPro" id="IPR008279">
    <property type="entry name" value="PEP-util_enz_mobile_dom"/>
</dbReference>
<dbReference type="EMBL" id="JDVG02000695">
    <property type="protein sequence ID" value="KFB70493.1"/>
    <property type="molecule type" value="Genomic_DNA"/>
</dbReference>
<dbReference type="Gene3D" id="3.20.20.60">
    <property type="entry name" value="Phosphoenolpyruvate-binding domains"/>
    <property type="match status" value="1"/>
</dbReference>
<evidence type="ECO:0000256" key="14">
    <source>
        <dbReference type="ARBA" id="ARBA00022777"/>
    </source>
</evidence>
<evidence type="ECO:0000259" key="19">
    <source>
        <dbReference type="Pfam" id="PF02896"/>
    </source>
</evidence>
<protein>
    <recommendedName>
        <fullName evidence="7">Phosphoenolpyruvate-protein phosphotransferase</fullName>
        <ecNumber evidence="6">2.7.3.9</ecNumber>
    </recommendedName>
    <alternativeName>
        <fullName evidence="16">Phosphotransferase system, enzyme I</fullName>
    </alternativeName>
</protein>
<evidence type="ECO:0000256" key="4">
    <source>
        <dbReference type="ARBA" id="ARBA00004496"/>
    </source>
</evidence>
<accession>A0A084Y6Z9</accession>
<keyword evidence="17" id="KW-0175">Coiled coil</keyword>
<feature type="domain" description="Phosphotransferase system enzyme I N-terminal" evidence="20">
    <location>
        <begin position="145"/>
        <end position="270"/>
    </location>
</feature>
<evidence type="ECO:0000259" key="20">
    <source>
        <dbReference type="Pfam" id="PF05524"/>
    </source>
</evidence>
<evidence type="ECO:0000313" key="22">
    <source>
        <dbReference type="Proteomes" id="UP000020077"/>
    </source>
</evidence>
<keyword evidence="14" id="KW-0418">Kinase</keyword>
<evidence type="ECO:0000256" key="5">
    <source>
        <dbReference type="ARBA" id="ARBA00007837"/>
    </source>
</evidence>
<dbReference type="Pfam" id="PF05524">
    <property type="entry name" value="PEP-utilisers_N"/>
    <property type="match status" value="1"/>
</dbReference>
<dbReference type="PRINTS" id="PR01736">
    <property type="entry name" value="PHPHTRNFRASE"/>
</dbReference>
<dbReference type="Pfam" id="PF02896">
    <property type="entry name" value="PEP-utilizers_C"/>
    <property type="match status" value="1"/>
</dbReference>
<dbReference type="SUPFAM" id="SSF52009">
    <property type="entry name" value="Phosphohistidine domain"/>
    <property type="match status" value="1"/>
</dbReference>
<dbReference type="GO" id="GO:0005737">
    <property type="term" value="C:cytoplasm"/>
    <property type="evidence" value="ECO:0007669"/>
    <property type="project" value="UniProtKB-SubCell"/>
</dbReference>
<comment type="function">
    <text evidence="3">General (non sugar-specific) component of the phosphoenolpyruvate-dependent sugar phosphotransferase system (sugar PTS). This major carbohydrate active-transport system catalyzes the phosphorylation of incoming sugar substrates concomitantly with their translocation across the cell membrane. Enzyme I transfers the phosphoryl group from phosphoenolpyruvate (PEP) to the phosphoryl carrier protein (HPr).</text>
</comment>
<evidence type="ECO:0000256" key="1">
    <source>
        <dbReference type="ARBA" id="ARBA00000683"/>
    </source>
</evidence>
<keyword evidence="10" id="KW-0762">Sugar transport</keyword>
<evidence type="ECO:0000259" key="18">
    <source>
        <dbReference type="Pfam" id="PF00391"/>
    </source>
</evidence>
<evidence type="ECO:0000256" key="10">
    <source>
        <dbReference type="ARBA" id="ARBA00022597"/>
    </source>
</evidence>
<keyword evidence="8" id="KW-0813">Transport</keyword>
<name>A0A084Y6Z9_9PROT</name>
<comment type="cofactor">
    <cofactor evidence="2">
        <name>Mg(2+)</name>
        <dbReference type="ChEBI" id="CHEBI:18420"/>
    </cofactor>
</comment>
<dbReference type="Gene3D" id="3.50.30.10">
    <property type="entry name" value="Phosphohistidine domain"/>
    <property type="match status" value="1"/>
</dbReference>
<evidence type="ECO:0000256" key="6">
    <source>
        <dbReference type="ARBA" id="ARBA00012232"/>
    </source>
</evidence>
<dbReference type="InterPro" id="IPR015813">
    <property type="entry name" value="Pyrv/PenolPyrv_kinase-like_dom"/>
</dbReference>